<protein>
    <recommendedName>
        <fullName evidence="4">Outer membrane protein beta-barrel domain-containing protein</fullName>
    </recommendedName>
</protein>
<reference evidence="3" key="1">
    <citation type="journal article" date="2019" name="Int. J. Syst. Evol. Microbiol.">
        <title>The Global Catalogue of Microorganisms (GCM) 10K type strain sequencing project: providing services to taxonomists for standard genome sequencing and annotation.</title>
        <authorList>
            <consortium name="The Broad Institute Genomics Platform"/>
            <consortium name="The Broad Institute Genome Sequencing Center for Infectious Disease"/>
            <person name="Wu L."/>
            <person name="Ma J."/>
        </authorList>
    </citation>
    <scope>NUCLEOTIDE SEQUENCE [LARGE SCALE GENOMIC DNA]</scope>
    <source>
        <strain evidence="3">CCUG 63682</strain>
    </source>
</reference>
<evidence type="ECO:0000256" key="1">
    <source>
        <dbReference type="SAM" id="SignalP"/>
    </source>
</evidence>
<evidence type="ECO:0000313" key="2">
    <source>
        <dbReference type="EMBL" id="MFC4722843.1"/>
    </source>
</evidence>
<comment type="caution">
    <text evidence="2">The sequence shown here is derived from an EMBL/GenBank/DDBJ whole genome shotgun (WGS) entry which is preliminary data.</text>
</comment>
<keyword evidence="1" id="KW-0732">Signal</keyword>
<dbReference type="RefSeq" id="WP_387963703.1">
    <property type="nucleotide sequence ID" value="NZ_JBHSGP010000014.1"/>
</dbReference>
<evidence type="ECO:0008006" key="4">
    <source>
        <dbReference type="Google" id="ProtNLM"/>
    </source>
</evidence>
<sequence length="228" mass="25421">MNNKQLIVLVALCMGFVTTHYAQHKTFDIVNGFGVYGGITKYDIITDNFETQRSDGWMGGMSATVDIPHRWYNVSYSIQLSENNVDIFGRPEGISLSDQPIEYKIFTAQVALLAHIKLVGSNVTLDAGPMIQYNSEMELTNEDQSNYILTNYDNLRAEEIQDISKFNINAAVGITAGFDSFKIKGQYIHGLTNTLNKLNDKGLDTSGSSTTKFKGNQSMMAFTVMFTF</sequence>
<feature type="chain" id="PRO_5045298547" description="Outer membrane protein beta-barrel domain-containing protein" evidence="1">
    <location>
        <begin position="23"/>
        <end position="228"/>
    </location>
</feature>
<name>A0ABV9N764_9FLAO</name>
<evidence type="ECO:0000313" key="3">
    <source>
        <dbReference type="Proteomes" id="UP001595953"/>
    </source>
</evidence>
<keyword evidence="3" id="KW-1185">Reference proteome</keyword>
<accession>A0ABV9N764</accession>
<proteinExistence type="predicted"/>
<gene>
    <name evidence="2" type="ORF">ACFO5O_10960</name>
</gene>
<dbReference type="EMBL" id="JBHSGP010000014">
    <property type="protein sequence ID" value="MFC4722843.1"/>
    <property type="molecule type" value="Genomic_DNA"/>
</dbReference>
<organism evidence="2 3">
    <name type="scientific">Geojedonia litorea</name>
    <dbReference type="NCBI Taxonomy" id="1268269"/>
    <lineage>
        <taxon>Bacteria</taxon>
        <taxon>Pseudomonadati</taxon>
        <taxon>Bacteroidota</taxon>
        <taxon>Flavobacteriia</taxon>
        <taxon>Flavobacteriales</taxon>
        <taxon>Flavobacteriaceae</taxon>
        <taxon>Geojedonia</taxon>
    </lineage>
</organism>
<dbReference type="Proteomes" id="UP001595953">
    <property type="component" value="Unassembled WGS sequence"/>
</dbReference>
<feature type="signal peptide" evidence="1">
    <location>
        <begin position="1"/>
        <end position="22"/>
    </location>
</feature>